<dbReference type="EMBL" id="CP032324">
    <property type="protein sequence ID" value="QCN98910.1"/>
    <property type="molecule type" value="Genomic_DNA"/>
</dbReference>
<gene>
    <name evidence="1" type="ORF">D3093_26870</name>
</gene>
<dbReference type="InterPro" id="IPR009752">
    <property type="entry name" value="Phage_Mu_GpJ"/>
</dbReference>
<sequence length="140" mass="14984">MPYASQDDLLRRYGDAFIQRADRDRDGVADAAVVDLALADADAEIDGWLARRYPVPVSPVPERLRGLAADIAWYRLHGGEVDDKSPARVAYLDAVSYLRRVAEGSADLPGTASPAPAALSGGRVCGGGRRTFSRSSLRGL</sequence>
<organism evidence="1 2">
    <name type="scientific">Azospirillum argentinense</name>
    <dbReference type="NCBI Taxonomy" id="2970906"/>
    <lineage>
        <taxon>Bacteria</taxon>
        <taxon>Pseudomonadati</taxon>
        <taxon>Pseudomonadota</taxon>
        <taxon>Alphaproteobacteria</taxon>
        <taxon>Rhodospirillales</taxon>
        <taxon>Azospirillaceae</taxon>
        <taxon>Azospirillum</taxon>
    </lineage>
</organism>
<dbReference type="AlphaFoldDB" id="A0A4D8PP26"/>
<protein>
    <submittedName>
        <fullName evidence="1">DUF1320 domain-containing protein</fullName>
    </submittedName>
</protein>
<dbReference type="Proteomes" id="UP000298595">
    <property type="component" value="Plasmid p3"/>
</dbReference>
<dbReference type="RefSeq" id="WP_137117864.1">
    <property type="nucleotide sequence ID" value="NZ_CP032324.1"/>
</dbReference>
<dbReference type="Pfam" id="PF07030">
    <property type="entry name" value="Phage_Mu_Gp36"/>
    <property type="match status" value="1"/>
</dbReference>
<geneLocation type="plasmid" evidence="1 2">
    <name>p3</name>
</geneLocation>
<name>A0A4D8PP26_9PROT</name>
<reference evidence="1 2" key="1">
    <citation type="submission" date="2018-09" db="EMBL/GenBank/DDBJ databases">
        <title>Whole genome based analysis of evolution and adaptive divergence in Indian and Brazilian strains of Azospirillum brasilense.</title>
        <authorList>
            <person name="Singh C."/>
            <person name="Tripathi A.K."/>
        </authorList>
    </citation>
    <scope>NUCLEOTIDE SEQUENCE [LARGE SCALE GENOMIC DNA]</scope>
    <source>
        <strain evidence="1 2">MTCC4035</strain>
        <plasmid evidence="1 2">p3</plasmid>
    </source>
</reference>
<proteinExistence type="predicted"/>
<dbReference type="KEGG" id="aare:D3093_26870"/>
<accession>A0A4D8PP26</accession>
<keyword evidence="1" id="KW-0614">Plasmid</keyword>
<evidence type="ECO:0000313" key="2">
    <source>
        <dbReference type="Proteomes" id="UP000298595"/>
    </source>
</evidence>
<evidence type="ECO:0000313" key="1">
    <source>
        <dbReference type="EMBL" id="QCN98910.1"/>
    </source>
</evidence>